<dbReference type="AlphaFoldDB" id="A0A7W5P5F7"/>
<name>A0A7W5P5F7_9ACTN</name>
<evidence type="ECO:0000313" key="2">
    <source>
        <dbReference type="EMBL" id="MBB3325430.1"/>
    </source>
</evidence>
<feature type="region of interest" description="Disordered" evidence="1">
    <location>
        <begin position="153"/>
        <end position="286"/>
    </location>
</feature>
<dbReference type="RefSeq" id="WP_183336316.1">
    <property type="nucleotide sequence ID" value="NZ_JACHZG010000001.1"/>
</dbReference>
<gene>
    <name evidence="2" type="ORF">FHX39_000374</name>
</gene>
<accession>A0A7W5P5F7</accession>
<feature type="compositionally biased region" description="Basic residues" evidence="1">
    <location>
        <begin position="253"/>
        <end position="264"/>
    </location>
</feature>
<feature type="compositionally biased region" description="Low complexity" evidence="1">
    <location>
        <begin position="236"/>
        <end position="252"/>
    </location>
</feature>
<feature type="compositionally biased region" description="Basic residues" evidence="1">
    <location>
        <begin position="219"/>
        <end position="235"/>
    </location>
</feature>
<sequence>MPKHDEPDLRPFYAVAGLADVIADLFRESVAARQRKAEERLAEIRDRRLERVEQARVNADELREFLSTLPEQVRALPDTTRIRLADLQRQAEELVAQAGDTYSSLAGRGKRVVDDRVGDVRTATRAARQTAEENLDEAAEAVQPLVDQAQEAVTEVRRNVTGRAARARTTPKPAEDVTPESATRAARAAAAATTAAAPEVDADVSPAQALAQEREAKTAAKKTAAKKAPVKKAPAKKTAAEASVTTAPATKAPAKKAPAKKTAAKKASTLPQHEEPAPDQGAGTAS</sequence>
<reference evidence="2 3" key="1">
    <citation type="submission" date="2020-08" db="EMBL/GenBank/DDBJ databases">
        <title>Sequencing the genomes of 1000 actinobacteria strains.</title>
        <authorList>
            <person name="Klenk H.-P."/>
        </authorList>
    </citation>
    <scope>NUCLEOTIDE SEQUENCE [LARGE SCALE GENOMIC DNA]</scope>
    <source>
        <strain evidence="2 3">DSM 11053</strain>
    </source>
</reference>
<evidence type="ECO:0000256" key="1">
    <source>
        <dbReference type="SAM" id="MobiDB-lite"/>
    </source>
</evidence>
<organism evidence="2 3">
    <name type="scientific">Microlunatus antarcticus</name>
    <dbReference type="NCBI Taxonomy" id="53388"/>
    <lineage>
        <taxon>Bacteria</taxon>
        <taxon>Bacillati</taxon>
        <taxon>Actinomycetota</taxon>
        <taxon>Actinomycetes</taxon>
        <taxon>Propionibacteriales</taxon>
        <taxon>Propionibacteriaceae</taxon>
        <taxon>Microlunatus</taxon>
    </lineage>
</organism>
<evidence type="ECO:0000313" key="3">
    <source>
        <dbReference type="Proteomes" id="UP000565572"/>
    </source>
</evidence>
<protein>
    <submittedName>
        <fullName evidence="2">Heparin binding hemagglutinin HbhA</fullName>
    </submittedName>
</protein>
<dbReference type="EMBL" id="JACHZG010000001">
    <property type="protein sequence ID" value="MBB3325430.1"/>
    <property type="molecule type" value="Genomic_DNA"/>
</dbReference>
<keyword evidence="3" id="KW-1185">Reference proteome</keyword>
<comment type="caution">
    <text evidence="2">The sequence shown here is derived from an EMBL/GenBank/DDBJ whole genome shotgun (WGS) entry which is preliminary data.</text>
</comment>
<feature type="compositionally biased region" description="Low complexity" evidence="1">
    <location>
        <begin position="159"/>
        <end position="170"/>
    </location>
</feature>
<dbReference type="Proteomes" id="UP000565572">
    <property type="component" value="Unassembled WGS sequence"/>
</dbReference>
<proteinExistence type="predicted"/>
<feature type="compositionally biased region" description="Low complexity" evidence="1">
    <location>
        <begin position="182"/>
        <end position="197"/>
    </location>
</feature>